<evidence type="ECO:0000313" key="3">
    <source>
        <dbReference type="Proteomes" id="UP001142393"/>
    </source>
</evidence>
<feature type="compositionally biased region" description="Polar residues" evidence="1">
    <location>
        <begin position="252"/>
        <end position="265"/>
    </location>
</feature>
<name>A0A9W8NTN3_9AGAR</name>
<gene>
    <name evidence="2" type="ORF">DFH05DRAFT_1529277</name>
</gene>
<dbReference type="EMBL" id="JANVFU010000014">
    <property type="protein sequence ID" value="KAJ3740669.1"/>
    <property type="molecule type" value="Genomic_DNA"/>
</dbReference>
<feature type="compositionally biased region" description="Low complexity" evidence="1">
    <location>
        <begin position="605"/>
        <end position="617"/>
    </location>
</feature>
<feature type="region of interest" description="Disordered" evidence="1">
    <location>
        <begin position="574"/>
        <end position="617"/>
    </location>
</feature>
<feature type="compositionally biased region" description="Low complexity" evidence="1">
    <location>
        <begin position="83"/>
        <end position="92"/>
    </location>
</feature>
<feature type="region of interest" description="Disordered" evidence="1">
    <location>
        <begin position="1"/>
        <end position="112"/>
    </location>
</feature>
<evidence type="ECO:0000313" key="2">
    <source>
        <dbReference type="EMBL" id="KAJ3740669.1"/>
    </source>
</evidence>
<accession>A0A9W8NTN3</accession>
<dbReference type="AlphaFoldDB" id="A0A9W8NTN3"/>
<comment type="caution">
    <text evidence="2">The sequence shown here is derived from an EMBL/GenBank/DDBJ whole genome shotgun (WGS) entry which is preliminary data.</text>
</comment>
<feature type="region of interest" description="Disordered" evidence="1">
    <location>
        <begin position="247"/>
        <end position="276"/>
    </location>
</feature>
<feature type="compositionally biased region" description="Basic and acidic residues" evidence="1">
    <location>
        <begin position="12"/>
        <end position="22"/>
    </location>
</feature>
<dbReference type="Proteomes" id="UP001142393">
    <property type="component" value="Unassembled WGS sequence"/>
</dbReference>
<proteinExistence type="predicted"/>
<keyword evidence="3" id="KW-1185">Reference proteome</keyword>
<feature type="compositionally biased region" description="Basic and acidic residues" evidence="1">
    <location>
        <begin position="266"/>
        <end position="276"/>
    </location>
</feature>
<feature type="compositionally biased region" description="Basic and acidic residues" evidence="1">
    <location>
        <begin position="55"/>
        <end position="65"/>
    </location>
</feature>
<reference evidence="2 3" key="1">
    <citation type="journal article" date="2023" name="Proc. Natl. Acad. Sci. U.S.A.">
        <title>A global phylogenomic analysis of the shiitake genus Lentinula.</title>
        <authorList>
            <person name="Sierra-Patev S."/>
            <person name="Min B."/>
            <person name="Naranjo-Ortiz M."/>
            <person name="Looney B."/>
            <person name="Konkel Z."/>
            <person name="Slot J.C."/>
            <person name="Sakamoto Y."/>
            <person name="Steenwyk J.L."/>
            <person name="Rokas A."/>
            <person name="Carro J."/>
            <person name="Camarero S."/>
            <person name="Ferreira P."/>
            <person name="Molpeceres G."/>
            <person name="Ruiz-Duenas F.J."/>
            <person name="Serrano A."/>
            <person name="Henrissat B."/>
            <person name="Drula E."/>
            <person name="Hughes K.W."/>
            <person name="Mata J.L."/>
            <person name="Ishikawa N.K."/>
            <person name="Vargas-Isla R."/>
            <person name="Ushijima S."/>
            <person name="Smith C.A."/>
            <person name="Donoghue J."/>
            <person name="Ahrendt S."/>
            <person name="Andreopoulos W."/>
            <person name="He G."/>
            <person name="LaButti K."/>
            <person name="Lipzen A."/>
            <person name="Ng V."/>
            <person name="Riley R."/>
            <person name="Sandor L."/>
            <person name="Barry K."/>
            <person name="Martinez A.T."/>
            <person name="Xiao Y."/>
            <person name="Gibbons J.G."/>
            <person name="Terashima K."/>
            <person name="Grigoriev I.V."/>
            <person name="Hibbett D."/>
        </authorList>
    </citation>
    <scope>NUCLEOTIDE SEQUENCE [LARGE SCALE GENOMIC DNA]</scope>
    <source>
        <strain evidence="2 3">TFB7810</strain>
    </source>
</reference>
<evidence type="ECO:0000256" key="1">
    <source>
        <dbReference type="SAM" id="MobiDB-lite"/>
    </source>
</evidence>
<protein>
    <submittedName>
        <fullName evidence="2">Uncharacterized protein</fullName>
    </submittedName>
</protein>
<organism evidence="2 3">
    <name type="scientific">Lentinula detonsa</name>
    <dbReference type="NCBI Taxonomy" id="2804962"/>
    <lineage>
        <taxon>Eukaryota</taxon>
        <taxon>Fungi</taxon>
        <taxon>Dikarya</taxon>
        <taxon>Basidiomycota</taxon>
        <taxon>Agaricomycotina</taxon>
        <taxon>Agaricomycetes</taxon>
        <taxon>Agaricomycetidae</taxon>
        <taxon>Agaricales</taxon>
        <taxon>Marasmiineae</taxon>
        <taxon>Omphalotaceae</taxon>
        <taxon>Lentinula</taxon>
    </lineage>
</organism>
<sequence length="641" mass="71458">MGDSASLSKRKNPPDPGRDTDTTPKGTRTKSIHTSSPRSPSPTPQNYKNSAAERAASRRDGRFDPIKTTAPNVTGIPRRNEKNSTSSSTSGRNGRESQLSTYSEPGPMDQDQEWYQDTFQGDREHFTTQTWNTAPQNEPGLLTAKIFFAMDQLVLDLRKAIQEGSLPSNFDEQIGQTGAQLMDILNQIGVKGEHGKNDKLSRAIIKLTESFAEARRTDSARLTEIERRLQIEKSANTKPNWAAESYAAKATTGANQTSRTNNTTKRGNEKPDKEGERTAQFVVHFGETVPEERRKDPCSITRDINAFIELHPKLGKTRVATAKWNFNGNLVVTTLAGQSASPLEPFFGDLHEFYTTSTQTPQDTKLNQVWYKIIVDGVSTGTQWRLNSGIAPRPHNSHELKEELVFYNPALAGVDFTLDPRFVVPATELTHKRESSIQFAVTDRQIAENIIKNKVLNLFGKACKTRRYQDRTPSTPQCRRCKTLGHKEDKCEAQPRCALCGGDHTETQHTLQCGSCKANPRYIEGDFDEDAIEKGIVGQCTHNLRCVNCSAKNLEATHSATSRNCPERIRAMGSARDVNRTQAPGKGTPDQFQTVQKRKPKSKRTTTPTTINEGGTQTRFEVPDRIANNTDEDLNMDLRHA</sequence>